<dbReference type="STRING" id="74649.A0A2P6QSW6"/>
<reference evidence="3 4" key="1">
    <citation type="journal article" date="2018" name="Nat. Genet.">
        <title>The Rosa genome provides new insights in the design of modern roses.</title>
        <authorList>
            <person name="Bendahmane M."/>
        </authorList>
    </citation>
    <scope>NUCLEOTIDE SEQUENCE [LARGE SCALE GENOMIC DNA]</scope>
    <source>
        <strain evidence="4">cv. Old Blush</strain>
    </source>
</reference>
<accession>A0A2P6QSW6</accession>
<feature type="coiled-coil region" evidence="1">
    <location>
        <begin position="64"/>
        <end position="91"/>
    </location>
</feature>
<dbReference type="OrthoDB" id="187617at2759"/>
<evidence type="ECO:0000313" key="3">
    <source>
        <dbReference type="EMBL" id="PRQ37267.1"/>
    </source>
</evidence>
<feature type="domain" description="FF" evidence="2">
    <location>
        <begin position="15"/>
        <end position="73"/>
    </location>
</feature>
<dbReference type="Proteomes" id="UP000238479">
    <property type="component" value="Chromosome 4"/>
</dbReference>
<dbReference type="Gene3D" id="1.10.10.440">
    <property type="entry name" value="FF domain"/>
    <property type="match status" value="1"/>
</dbReference>
<gene>
    <name evidence="3" type="ORF">RchiOBHm_Chr4g0400681</name>
</gene>
<dbReference type="AlphaFoldDB" id="A0A2P6QSW6"/>
<evidence type="ECO:0000313" key="4">
    <source>
        <dbReference type="Proteomes" id="UP000238479"/>
    </source>
</evidence>
<protein>
    <submittedName>
        <fullName evidence="3">Putative FF domain-containing protein</fullName>
    </submittedName>
</protein>
<dbReference type="Pfam" id="PF01846">
    <property type="entry name" value="FF"/>
    <property type="match status" value="1"/>
</dbReference>
<evidence type="ECO:0000259" key="2">
    <source>
        <dbReference type="SMART" id="SM00441"/>
    </source>
</evidence>
<dbReference type="Gramene" id="PRQ37267">
    <property type="protein sequence ID" value="PRQ37267"/>
    <property type="gene ID" value="RchiOBHm_Chr4g0400681"/>
</dbReference>
<proteinExistence type="predicted"/>
<name>A0A2P6QSW6_ROSCH</name>
<dbReference type="EMBL" id="PDCK01000042">
    <property type="protein sequence ID" value="PRQ37267.1"/>
    <property type="molecule type" value="Genomic_DNA"/>
</dbReference>
<keyword evidence="4" id="KW-1185">Reference proteome</keyword>
<sequence>MEHVKEKEEKEDKRCKRLADDFFHLLSSIKVQQEITPSSKWEDCKSLHEVSSEYSAIGEESSCKEIIDKHIMQLKEQANEKERKRKEENVLFQLNDISSLG</sequence>
<dbReference type="SMART" id="SM00441">
    <property type="entry name" value="FF"/>
    <property type="match status" value="1"/>
</dbReference>
<dbReference type="InterPro" id="IPR036517">
    <property type="entry name" value="FF_domain_sf"/>
</dbReference>
<evidence type="ECO:0000256" key="1">
    <source>
        <dbReference type="SAM" id="Coils"/>
    </source>
</evidence>
<keyword evidence="1" id="KW-0175">Coiled coil</keyword>
<organism evidence="3 4">
    <name type="scientific">Rosa chinensis</name>
    <name type="common">China rose</name>
    <dbReference type="NCBI Taxonomy" id="74649"/>
    <lineage>
        <taxon>Eukaryota</taxon>
        <taxon>Viridiplantae</taxon>
        <taxon>Streptophyta</taxon>
        <taxon>Embryophyta</taxon>
        <taxon>Tracheophyta</taxon>
        <taxon>Spermatophyta</taxon>
        <taxon>Magnoliopsida</taxon>
        <taxon>eudicotyledons</taxon>
        <taxon>Gunneridae</taxon>
        <taxon>Pentapetalae</taxon>
        <taxon>rosids</taxon>
        <taxon>fabids</taxon>
        <taxon>Rosales</taxon>
        <taxon>Rosaceae</taxon>
        <taxon>Rosoideae</taxon>
        <taxon>Rosoideae incertae sedis</taxon>
        <taxon>Rosa</taxon>
    </lineage>
</organism>
<dbReference type="OMA" id="EDYLHIC"/>
<comment type="caution">
    <text evidence="3">The sequence shown here is derived from an EMBL/GenBank/DDBJ whole genome shotgun (WGS) entry which is preliminary data.</text>
</comment>
<dbReference type="InterPro" id="IPR002713">
    <property type="entry name" value="FF_domain"/>
</dbReference>
<dbReference type="SUPFAM" id="SSF81698">
    <property type="entry name" value="FF domain"/>
    <property type="match status" value="1"/>
</dbReference>